<dbReference type="SUPFAM" id="SSF63829">
    <property type="entry name" value="Calcium-dependent phosphotriesterase"/>
    <property type="match status" value="1"/>
</dbReference>
<dbReference type="RefSeq" id="WP_101677824.1">
    <property type="nucleotide sequence ID" value="NZ_CP136958.1"/>
</dbReference>
<dbReference type="KEGG" id="cpyr:CYJ47_09475"/>
<feature type="transmembrane region" description="Helical" evidence="1">
    <location>
        <begin position="6"/>
        <end position="23"/>
    </location>
</feature>
<keyword evidence="1" id="KW-1133">Transmembrane helix</keyword>
<keyword evidence="1" id="KW-0812">Transmembrane</keyword>
<dbReference type="Proteomes" id="UP000234560">
    <property type="component" value="Chromosome"/>
</dbReference>
<reference evidence="2" key="2">
    <citation type="submission" date="2023-10" db="EMBL/GenBank/DDBJ databases">
        <authorList>
            <person name="Choi B."/>
        </authorList>
    </citation>
    <scope>NUCLEOTIDE SEQUENCE</scope>
    <source>
        <strain evidence="2">UMB0763</strain>
    </source>
</reference>
<dbReference type="EMBL" id="CP136958">
    <property type="protein sequence ID" value="WOT01493.1"/>
    <property type="molecule type" value="Genomic_DNA"/>
</dbReference>
<proteinExistence type="predicted"/>
<organism evidence="2 3">
    <name type="scientific">Corynebacterium pyruviciproducens</name>
    <dbReference type="NCBI Taxonomy" id="598660"/>
    <lineage>
        <taxon>Bacteria</taxon>
        <taxon>Bacillati</taxon>
        <taxon>Actinomycetota</taxon>
        <taxon>Actinomycetes</taxon>
        <taxon>Mycobacteriales</taxon>
        <taxon>Corynebacteriaceae</taxon>
        <taxon>Corynebacterium</taxon>
    </lineage>
</organism>
<name>A0AAF0YUK1_9CORY</name>
<dbReference type="AlphaFoldDB" id="A0AAF0YUK1"/>
<gene>
    <name evidence="2" type="ORF">CYJ47_09475</name>
</gene>
<evidence type="ECO:0000256" key="1">
    <source>
        <dbReference type="SAM" id="Phobius"/>
    </source>
</evidence>
<protein>
    <submittedName>
        <fullName evidence="2">Uncharacterized protein</fullName>
    </submittedName>
</protein>
<accession>A0AAF0YUK1</accession>
<evidence type="ECO:0000313" key="2">
    <source>
        <dbReference type="EMBL" id="WOT01493.1"/>
    </source>
</evidence>
<sequence>MKSAFLYVPIIIVAFVLLMNALLPPLSARDARSPESKLIPLLPNEVEVVGTASSPTDYSADYVWFRTRSDGTFKTESFHTAYHPVLTRWEGNQFAIMRGDSIVVTDLDTDTTTNIPAGTDSSGMDRGYTSPNGRFIALVSHSGGKSVTLSDGERTSTKEIAGFPEDIGVSDEGRVYILEMDSTGYGKPLCVRTFALDEKESISCVLPEISRSFGLGVMDASGSVPRIFTLQASDSANMWVTYEWSGNAWVETGEGPAASYETEEFGRAADWFAYGDQVYILTTTPGWLSFPFPGPQTSDLQPQYTPLEHLAPGYEVTHTVDGEIASFVFYRDEGVASGQYVTAFDINDPTVHVGPWELPPELYAGSKATDLNAIDSLFIVDEKTRAKLVP</sequence>
<evidence type="ECO:0000313" key="3">
    <source>
        <dbReference type="Proteomes" id="UP000234560"/>
    </source>
</evidence>
<keyword evidence="1" id="KW-0472">Membrane</keyword>
<reference evidence="2" key="1">
    <citation type="submission" date="2017-12" db="EMBL/GenBank/DDBJ databases">
        <authorList>
            <person name="Thomas-White K."/>
            <person name="Wolfe A.J."/>
        </authorList>
    </citation>
    <scope>NUCLEOTIDE SEQUENCE</scope>
    <source>
        <strain evidence="2">UMB0763</strain>
    </source>
</reference>